<dbReference type="InterPro" id="IPR001680">
    <property type="entry name" value="WD40_rpt"/>
</dbReference>
<organism evidence="3 4">
    <name type="scientific">Rhodopila globiformis</name>
    <name type="common">Rhodopseudomonas globiformis</name>
    <dbReference type="NCBI Taxonomy" id="1071"/>
    <lineage>
        <taxon>Bacteria</taxon>
        <taxon>Pseudomonadati</taxon>
        <taxon>Pseudomonadota</taxon>
        <taxon>Alphaproteobacteria</taxon>
        <taxon>Acetobacterales</taxon>
        <taxon>Acetobacteraceae</taxon>
        <taxon>Rhodopila</taxon>
    </lineage>
</organism>
<dbReference type="RefSeq" id="WP_104520492.1">
    <property type="nucleotide sequence ID" value="NZ_NHRY01000214.1"/>
</dbReference>
<keyword evidence="4" id="KW-1185">Reference proteome</keyword>
<sequence>MSQTAEAAFLLKTRGTSRELEAFVVAARFSRDSRTAGFALGDGSVRLMRVGSADEWTSIPAHDGAILGFAMDPGGDGFISGGDDGKLRRVGAGGRVSDISDFGMKWVEHVATYALDRGKGLIAASAGKIVRLFDETGKLLKELTHPSTVTGLAFDGKGKRIGASHYNGASLWFVAAKTDTPRKLEWKGSHTGILIHPEGDAVVTAMQENALHGWKLPEGQHMRMSGYPSKPNSLSFTRNGRWMASSGADAMVLWPFFGGGPMGKAPIELAGGDGILCMQVACHPKDEFVAGGFADGLAVVADIGSSRILPVVPPEHGPISTLAWSGGGAQLAIGSETGFAAVVDFAER</sequence>
<evidence type="ECO:0008006" key="5">
    <source>
        <dbReference type="Google" id="ProtNLM"/>
    </source>
</evidence>
<protein>
    <recommendedName>
        <fullName evidence="5">Anaphase-promoting complex subunit 4 WD40 domain-containing protein</fullName>
    </recommendedName>
</protein>
<dbReference type="EMBL" id="NHRY01000214">
    <property type="protein sequence ID" value="PPQ30343.1"/>
    <property type="molecule type" value="Genomic_DNA"/>
</dbReference>
<dbReference type="SMART" id="SM00320">
    <property type="entry name" value="WD40"/>
    <property type="match status" value="5"/>
</dbReference>
<gene>
    <name evidence="3" type="ORF">CCS01_19495</name>
</gene>
<dbReference type="AlphaFoldDB" id="A0A2S6N6W1"/>
<evidence type="ECO:0000313" key="4">
    <source>
        <dbReference type="Proteomes" id="UP000239724"/>
    </source>
</evidence>
<reference evidence="3 4" key="1">
    <citation type="journal article" date="2018" name="Arch. Microbiol.">
        <title>New insights into the metabolic potential of the phototrophic purple bacterium Rhodopila globiformis DSM 161(T) from its draft genome sequence and evidence for a vanadium-dependent nitrogenase.</title>
        <authorList>
            <person name="Imhoff J.F."/>
            <person name="Rahn T."/>
            <person name="Kunzel S."/>
            <person name="Neulinger S.C."/>
        </authorList>
    </citation>
    <scope>NUCLEOTIDE SEQUENCE [LARGE SCALE GENOMIC DNA]</scope>
    <source>
        <strain evidence="3 4">DSM 161</strain>
    </source>
</reference>
<dbReference type="OrthoDB" id="9814620at2"/>
<dbReference type="Gene3D" id="2.130.10.10">
    <property type="entry name" value="YVTN repeat-like/Quinoprotein amine dehydrogenase"/>
    <property type="match status" value="3"/>
</dbReference>
<name>A0A2S6N6W1_RHOGL</name>
<comment type="caution">
    <text evidence="3">The sequence shown here is derived from an EMBL/GenBank/DDBJ whole genome shotgun (WGS) entry which is preliminary data.</text>
</comment>
<keyword evidence="2" id="KW-0677">Repeat</keyword>
<dbReference type="InterPro" id="IPR011047">
    <property type="entry name" value="Quinoprotein_ADH-like_sf"/>
</dbReference>
<dbReference type="PANTHER" id="PTHR19848">
    <property type="entry name" value="WD40 REPEAT PROTEIN"/>
    <property type="match status" value="1"/>
</dbReference>
<dbReference type="Pfam" id="PF00400">
    <property type="entry name" value="WD40"/>
    <property type="match status" value="1"/>
</dbReference>
<accession>A0A2S6N6W1</accession>
<dbReference type="Proteomes" id="UP000239724">
    <property type="component" value="Unassembled WGS sequence"/>
</dbReference>
<dbReference type="SUPFAM" id="SSF50998">
    <property type="entry name" value="Quinoprotein alcohol dehydrogenase-like"/>
    <property type="match status" value="1"/>
</dbReference>
<dbReference type="InterPro" id="IPR015943">
    <property type="entry name" value="WD40/YVTN_repeat-like_dom_sf"/>
</dbReference>
<evidence type="ECO:0000256" key="1">
    <source>
        <dbReference type="ARBA" id="ARBA00022574"/>
    </source>
</evidence>
<evidence type="ECO:0000313" key="3">
    <source>
        <dbReference type="EMBL" id="PPQ30343.1"/>
    </source>
</evidence>
<dbReference type="PANTHER" id="PTHR19848:SF8">
    <property type="entry name" value="F-BOX AND WD REPEAT DOMAIN CONTAINING 7"/>
    <property type="match status" value="1"/>
</dbReference>
<keyword evidence="1" id="KW-0853">WD repeat</keyword>
<evidence type="ECO:0000256" key="2">
    <source>
        <dbReference type="ARBA" id="ARBA00022737"/>
    </source>
</evidence>
<proteinExistence type="predicted"/>